<dbReference type="Proteomes" id="UP000558284">
    <property type="component" value="Unassembled WGS sequence"/>
</dbReference>
<organism evidence="3 4">
    <name type="scientific">Mesorhizobium neociceri</name>
    <dbReference type="NCBI Taxonomy" id="1307853"/>
    <lineage>
        <taxon>Bacteria</taxon>
        <taxon>Pseudomonadati</taxon>
        <taxon>Pseudomonadota</taxon>
        <taxon>Alphaproteobacteria</taxon>
        <taxon>Hyphomicrobiales</taxon>
        <taxon>Phyllobacteriaceae</taxon>
        <taxon>Mesorhizobium</taxon>
    </lineage>
</organism>
<accession>A0A838B9N1</accession>
<dbReference type="RefSeq" id="WP_181059916.1">
    <property type="nucleotide sequence ID" value="NZ_JACDTY010000011.1"/>
</dbReference>
<evidence type="ECO:0000256" key="1">
    <source>
        <dbReference type="ARBA" id="ARBA00006525"/>
    </source>
</evidence>
<dbReference type="InterPro" id="IPR057666">
    <property type="entry name" value="DrpA_SLOG"/>
</dbReference>
<dbReference type="AlphaFoldDB" id="A0A838B9N1"/>
<dbReference type="PANTHER" id="PTHR43022">
    <property type="entry name" value="PROTEIN SMF"/>
    <property type="match status" value="1"/>
</dbReference>
<protein>
    <submittedName>
        <fullName evidence="3">DNA-protecting protein DprA</fullName>
    </submittedName>
</protein>
<feature type="domain" description="Smf/DprA SLOG" evidence="2">
    <location>
        <begin position="82"/>
        <end position="294"/>
    </location>
</feature>
<evidence type="ECO:0000313" key="3">
    <source>
        <dbReference type="EMBL" id="MBA1142873.1"/>
    </source>
</evidence>
<dbReference type="Pfam" id="PF02481">
    <property type="entry name" value="DNA_processg_A"/>
    <property type="match status" value="1"/>
</dbReference>
<dbReference type="PANTHER" id="PTHR43022:SF1">
    <property type="entry name" value="PROTEIN SMF"/>
    <property type="match status" value="1"/>
</dbReference>
<gene>
    <name evidence="3" type="ORF">H0241_21865</name>
</gene>
<reference evidence="3 4" key="1">
    <citation type="submission" date="2020-07" db="EMBL/GenBank/DDBJ databases">
        <title>Definition of the novel symbiovar canariense within Mesorhizobium novociceri, a new species of genus Mesorhizobium nodulating Cicer canariense in the Caldera de Taburiente National Park (La Palma, Canary Islands).</title>
        <authorList>
            <person name="Leon-Barrios M."/>
            <person name="Perez-Yepez J."/>
            <person name="Flores-Felix J.D."/>
            <person name="Ramirez-Baena M.H."/>
            <person name="Pulido-Suarez L."/>
            <person name="Igual J.M."/>
            <person name="Velazquez E."/>
            <person name="Peix A."/>
        </authorList>
    </citation>
    <scope>NUCLEOTIDE SEQUENCE [LARGE SCALE GENOMIC DNA]</scope>
    <source>
        <strain evidence="3 4">CCANP35</strain>
    </source>
</reference>
<dbReference type="Gene3D" id="3.40.50.450">
    <property type="match status" value="1"/>
</dbReference>
<proteinExistence type="inferred from homology"/>
<evidence type="ECO:0000313" key="4">
    <source>
        <dbReference type="Proteomes" id="UP000558284"/>
    </source>
</evidence>
<dbReference type="InterPro" id="IPR003488">
    <property type="entry name" value="DprA"/>
</dbReference>
<name>A0A838B9N1_9HYPH</name>
<comment type="similarity">
    <text evidence="1">Belongs to the DprA/Smf family.</text>
</comment>
<sequence length="301" mass="33116">MTAAKQFDLKSSEPISPWLEMGAYEALWLDHAASFKSIADKFGGAPFAVPSDFVPYPTAIKYAELADEQIRKFSSAPYGVRIHGAGEYPSKIRVAKHPVELLYYQGYWALSEQPSVAVVGTREPSDAGILQARRIVEGLISEKIIPVSGLAKGIDAIVHETAIELKFPTIAVVGTPISTSYPRENRVIHEKISREHLLISQVPVVAYKAMPLNKTRTFFPERNVTMSALTDATVIVEAGETSGTLTQARAALAQGRPLLILESCFRRPDITWPHRFEELGAIRVSGIEDILANVSALYKDR</sequence>
<comment type="caution">
    <text evidence="3">The sequence shown here is derived from an EMBL/GenBank/DDBJ whole genome shotgun (WGS) entry which is preliminary data.</text>
</comment>
<evidence type="ECO:0000259" key="2">
    <source>
        <dbReference type="Pfam" id="PF02481"/>
    </source>
</evidence>
<dbReference type="EMBL" id="JACDTY010000011">
    <property type="protein sequence ID" value="MBA1142873.1"/>
    <property type="molecule type" value="Genomic_DNA"/>
</dbReference>
<dbReference type="GO" id="GO:0009294">
    <property type="term" value="P:DNA-mediated transformation"/>
    <property type="evidence" value="ECO:0007669"/>
    <property type="project" value="InterPro"/>
</dbReference>
<dbReference type="SUPFAM" id="SSF102405">
    <property type="entry name" value="MCP/YpsA-like"/>
    <property type="match status" value="1"/>
</dbReference>
<keyword evidence="4" id="KW-1185">Reference proteome</keyword>